<feature type="region of interest" description="Disordered" evidence="2">
    <location>
        <begin position="118"/>
        <end position="146"/>
    </location>
</feature>
<evidence type="ECO:0000313" key="4">
    <source>
        <dbReference type="EMBL" id="KAA0192965.1"/>
    </source>
</evidence>
<name>A0A8E0S095_9TREM</name>
<comment type="similarity">
    <text evidence="1">Belongs to the complex I LYR family.</text>
</comment>
<organism evidence="4 5">
    <name type="scientific">Fasciolopsis buskii</name>
    <dbReference type="NCBI Taxonomy" id="27845"/>
    <lineage>
        <taxon>Eukaryota</taxon>
        <taxon>Metazoa</taxon>
        <taxon>Spiralia</taxon>
        <taxon>Lophotrochozoa</taxon>
        <taxon>Platyhelminthes</taxon>
        <taxon>Trematoda</taxon>
        <taxon>Digenea</taxon>
        <taxon>Plagiorchiida</taxon>
        <taxon>Echinostomata</taxon>
        <taxon>Echinostomatoidea</taxon>
        <taxon>Fasciolidae</taxon>
        <taxon>Fasciolopsis</taxon>
    </lineage>
</organism>
<dbReference type="InterPro" id="IPR045294">
    <property type="entry name" value="Complex1_LYR_LYRM1"/>
</dbReference>
<dbReference type="InterPro" id="IPR008011">
    <property type="entry name" value="Complex1_LYR_dom"/>
</dbReference>
<feature type="domain" description="Complex 1 LYR protein" evidence="3">
    <location>
        <begin position="28"/>
        <end position="92"/>
    </location>
</feature>
<dbReference type="GO" id="GO:0005739">
    <property type="term" value="C:mitochondrion"/>
    <property type="evidence" value="ECO:0007669"/>
    <property type="project" value="TreeGrafter"/>
</dbReference>
<protein>
    <submittedName>
        <fullName evidence="4">LYR motif-containing protein 1</fullName>
    </submittedName>
</protein>
<dbReference type="EMBL" id="LUCM01005326">
    <property type="protein sequence ID" value="KAA0192965.1"/>
    <property type="molecule type" value="Genomic_DNA"/>
</dbReference>
<feature type="non-terminal residue" evidence="4">
    <location>
        <position position="167"/>
    </location>
</feature>
<gene>
    <name evidence="4" type="ORF">FBUS_09265</name>
</gene>
<evidence type="ECO:0000256" key="1">
    <source>
        <dbReference type="ARBA" id="ARBA00009508"/>
    </source>
</evidence>
<dbReference type="CDD" id="cd20261">
    <property type="entry name" value="Complex1_LYR_LYRM1"/>
    <property type="match status" value="1"/>
</dbReference>
<reference evidence="4" key="1">
    <citation type="submission" date="2019-05" db="EMBL/GenBank/DDBJ databases">
        <title>Annotation for the trematode Fasciolopsis buski.</title>
        <authorList>
            <person name="Choi Y.-J."/>
        </authorList>
    </citation>
    <scope>NUCLEOTIDE SEQUENCE</scope>
    <source>
        <strain evidence="4">HT</strain>
        <tissue evidence="4">Whole worm</tissue>
    </source>
</reference>
<dbReference type="InterPro" id="IPR040330">
    <property type="entry name" value="LYRM1"/>
</dbReference>
<dbReference type="PANTHER" id="PTHR14273:SF0">
    <property type="entry name" value="LYR MOTIF-CONTAINING PROTEIN 1"/>
    <property type="match status" value="1"/>
</dbReference>
<dbReference type="Pfam" id="PF05347">
    <property type="entry name" value="Complex1_LYR"/>
    <property type="match status" value="1"/>
</dbReference>
<dbReference type="OrthoDB" id="275715at2759"/>
<sequence>ASYCSAIFRPLLVRYGTLSPDIRPTRSHVLSLYRRILRLARFWKSSTGSLEDTIAEAAYIRHEAGTLFRLNAGITDEELIKAHIREAESRIELAEHYGTPYPRLANLPPSTMAAHVSRKSAQAVHSDEMADTSRSGQTHISRRTERALRDSMPSYLKSYATWKTQKS</sequence>
<dbReference type="PANTHER" id="PTHR14273">
    <property type="entry name" value="LYR MOTIF-CONTAINING PROTEIN 1"/>
    <property type="match status" value="1"/>
</dbReference>
<evidence type="ECO:0000313" key="5">
    <source>
        <dbReference type="Proteomes" id="UP000728185"/>
    </source>
</evidence>
<comment type="caution">
    <text evidence="4">The sequence shown here is derived from an EMBL/GenBank/DDBJ whole genome shotgun (WGS) entry which is preliminary data.</text>
</comment>
<evidence type="ECO:0000256" key="2">
    <source>
        <dbReference type="SAM" id="MobiDB-lite"/>
    </source>
</evidence>
<keyword evidence="5" id="KW-1185">Reference proteome</keyword>
<proteinExistence type="inferred from homology"/>
<dbReference type="Proteomes" id="UP000728185">
    <property type="component" value="Unassembled WGS sequence"/>
</dbReference>
<accession>A0A8E0S095</accession>
<dbReference type="AlphaFoldDB" id="A0A8E0S095"/>
<evidence type="ECO:0000259" key="3">
    <source>
        <dbReference type="Pfam" id="PF05347"/>
    </source>
</evidence>